<comment type="pathway">
    <text evidence="3 12">Purine metabolism; IMP biosynthesis via de novo pathway; N(1)-(5-phospho-D-ribosyl)glycinamide from 5-phospho-alpha-D-ribose 1-diphosphate: step 2/2.</text>
</comment>
<evidence type="ECO:0000256" key="1">
    <source>
        <dbReference type="ARBA" id="ARBA00001936"/>
    </source>
</evidence>
<dbReference type="GO" id="GO:0009113">
    <property type="term" value="P:purine nucleobase biosynthetic process"/>
    <property type="evidence" value="ECO:0007669"/>
    <property type="project" value="InterPro"/>
</dbReference>
<evidence type="ECO:0000256" key="7">
    <source>
        <dbReference type="ARBA" id="ARBA00022755"/>
    </source>
</evidence>
<dbReference type="Pfam" id="PF02843">
    <property type="entry name" value="GARS_C"/>
    <property type="match status" value="1"/>
</dbReference>
<dbReference type="EMBL" id="CP017675">
    <property type="protein sequence ID" value="APB35242.1"/>
    <property type="molecule type" value="Genomic_DNA"/>
</dbReference>
<dbReference type="GO" id="GO:0046872">
    <property type="term" value="F:metal ion binding"/>
    <property type="evidence" value="ECO:0007669"/>
    <property type="project" value="InterPro"/>
</dbReference>
<dbReference type="Gene3D" id="3.90.600.10">
    <property type="entry name" value="Phosphoribosylglycinamide synthetase, C-terminal domain"/>
    <property type="match status" value="1"/>
</dbReference>
<dbReference type="InterPro" id="IPR000115">
    <property type="entry name" value="PRibGlycinamide_synth"/>
</dbReference>
<keyword evidence="16" id="KW-1185">Reference proteome</keyword>
<dbReference type="Gene3D" id="3.30.1490.20">
    <property type="entry name" value="ATP-grasp fold, A domain"/>
    <property type="match status" value="1"/>
</dbReference>
<evidence type="ECO:0000313" key="15">
    <source>
        <dbReference type="EMBL" id="APB35242.1"/>
    </source>
</evidence>
<dbReference type="GO" id="GO:0005524">
    <property type="term" value="F:ATP binding"/>
    <property type="evidence" value="ECO:0007669"/>
    <property type="project" value="UniProtKB-UniRule"/>
</dbReference>
<gene>
    <name evidence="12 15" type="primary">purD</name>
    <name evidence="15" type="ORF">GlitD10_2897</name>
</gene>
<dbReference type="PANTHER" id="PTHR43472">
    <property type="entry name" value="PHOSPHORIBOSYLAMINE--GLYCINE LIGASE"/>
    <property type="match status" value="1"/>
</dbReference>
<dbReference type="InterPro" id="IPR020559">
    <property type="entry name" value="PRibGlycinamide_synth_CS"/>
</dbReference>
<organism evidence="15 16">
    <name type="scientific">Gloeomargarita lithophora Alchichica-D10</name>
    <dbReference type="NCBI Taxonomy" id="1188229"/>
    <lineage>
        <taxon>Bacteria</taxon>
        <taxon>Bacillati</taxon>
        <taxon>Cyanobacteriota</taxon>
        <taxon>Cyanophyceae</taxon>
        <taxon>Gloeomargaritales</taxon>
        <taxon>Gloeomargaritaceae</taxon>
        <taxon>Gloeomargarita</taxon>
    </lineage>
</organism>
<dbReference type="KEGG" id="glt:GlitD10_2897"/>
<keyword evidence="8 13" id="KW-0067">ATP-binding</keyword>
<dbReference type="InterPro" id="IPR011761">
    <property type="entry name" value="ATP-grasp"/>
</dbReference>
<dbReference type="EC" id="6.3.4.13" evidence="4 12"/>
<comment type="catalytic activity">
    <reaction evidence="12">
        <text>5-phospho-beta-D-ribosylamine + glycine + ATP = N(1)-(5-phospho-beta-D-ribosyl)glycinamide + ADP + phosphate + H(+)</text>
        <dbReference type="Rhea" id="RHEA:17453"/>
        <dbReference type="ChEBI" id="CHEBI:15378"/>
        <dbReference type="ChEBI" id="CHEBI:30616"/>
        <dbReference type="ChEBI" id="CHEBI:43474"/>
        <dbReference type="ChEBI" id="CHEBI:57305"/>
        <dbReference type="ChEBI" id="CHEBI:58681"/>
        <dbReference type="ChEBI" id="CHEBI:143788"/>
        <dbReference type="ChEBI" id="CHEBI:456216"/>
        <dbReference type="EC" id="6.3.4.13"/>
    </reaction>
</comment>
<evidence type="ECO:0000313" key="16">
    <source>
        <dbReference type="Proteomes" id="UP000180235"/>
    </source>
</evidence>
<dbReference type="NCBIfam" id="TIGR00877">
    <property type="entry name" value="purD"/>
    <property type="match status" value="1"/>
</dbReference>
<dbReference type="SUPFAM" id="SSF56059">
    <property type="entry name" value="Glutathione synthetase ATP-binding domain-like"/>
    <property type="match status" value="1"/>
</dbReference>
<evidence type="ECO:0000256" key="12">
    <source>
        <dbReference type="HAMAP-Rule" id="MF_00138"/>
    </source>
</evidence>
<dbReference type="SUPFAM" id="SSF52440">
    <property type="entry name" value="PreATP-grasp domain"/>
    <property type="match status" value="1"/>
</dbReference>
<evidence type="ECO:0000256" key="4">
    <source>
        <dbReference type="ARBA" id="ARBA00013255"/>
    </source>
</evidence>
<comment type="cofactor">
    <cofactor evidence="1">
        <name>Mn(2+)</name>
        <dbReference type="ChEBI" id="CHEBI:29035"/>
    </cofactor>
</comment>
<dbReference type="HAMAP" id="MF_00138">
    <property type="entry name" value="GARS"/>
    <property type="match status" value="1"/>
</dbReference>
<dbReference type="InterPro" id="IPR020561">
    <property type="entry name" value="PRibGlycinamid_synth_ATP-grasp"/>
</dbReference>
<comment type="cofactor">
    <cofactor evidence="2">
        <name>Mg(2+)</name>
        <dbReference type="ChEBI" id="CHEBI:18420"/>
    </cofactor>
</comment>
<dbReference type="InterPro" id="IPR037123">
    <property type="entry name" value="PRibGlycinamide_synth_C_sf"/>
</dbReference>
<dbReference type="UniPathway" id="UPA00074">
    <property type="reaction ID" value="UER00125"/>
</dbReference>
<accession>A0A1J0AH21</accession>
<sequence>MVVGGGGREHALAWKLAQSPLVTRVFCVPGNGGTATLAKSANMPMLPVDVSGITRFALVQGVGLVVIGPETPLALGMADQMREQGLRVLGPGQTGAQLESSKVWAKELMQAEGIPTAPAQVFRELAPAQSYLEQQPLPVVVKVDGLAGGKGVTVAHTHAEAIQAVEAALGGKFGSAGQQVLVEAFLVGEEVSLLALTDGDTLYPLVPTQDYKRLGAGDTGPNTGGMGACAPVPWMTGELVGRVEREIFTPLLAGLKRRGIDYRGVIYAGLMITPEGDPFVMEFNCRFGDPETQVILPLLDSCLLELSLACAEGRLGQVPVPVWQSGWAATVVIASGGYPGEFIKGYPVRGLDLAEATGALVFHGGTRRERNQTFTDGGRVVHITGCGATLAEALEQSYLGVKQVGFTDAYYRDDIGWQLQGR</sequence>
<protein>
    <recommendedName>
        <fullName evidence="4 12">Phosphoribosylamine--glycine ligase</fullName>
        <ecNumber evidence="4 12">6.3.4.13</ecNumber>
    </recommendedName>
    <alternativeName>
        <fullName evidence="12">GARS</fullName>
    </alternativeName>
    <alternativeName>
        <fullName evidence="10 12">Glycinamide ribonucleotide synthetase</fullName>
    </alternativeName>
    <alternativeName>
        <fullName evidence="11 12">Phosphoribosylglycinamide synthetase</fullName>
    </alternativeName>
</protein>
<dbReference type="InterPro" id="IPR020560">
    <property type="entry name" value="PRibGlycinamide_synth_C-dom"/>
</dbReference>
<dbReference type="InterPro" id="IPR013815">
    <property type="entry name" value="ATP_grasp_subdomain_1"/>
</dbReference>
<evidence type="ECO:0000256" key="8">
    <source>
        <dbReference type="ARBA" id="ARBA00022840"/>
    </source>
</evidence>
<keyword evidence="6 13" id="KW-0547">Nucleotide-binding</keyword>
<dbReference type="Gene3D" id="3.40.50.20">
    <property type="match status" value="1"/>
</dbReference>
<dbReference type="Proteomes" id="UP000180235">
    <property type="component" value="Chromosome"/>
</dbReference>
<evidence type="ECO:0000259" key="14">
    <source>
        <dbReference type="PROSITE" id="PS50975"/>
    </source>
</evidence>
<dbReference type="PROSITE" id="PS00184">
    <property type="entry name" value="GARS"/>
    <property type="match status" value="1"/>
</dbReference>
<dbReference type="AlphaFoldDB" id="A0A1J0AH21"/>
<evidence type="ECO:0000256" key="13">
    <source>
        <dbReference type="PROSITE-ProRule" id="PRU00409"/>
    </source>
</evidence>
<dbReference type="SMART" id="SM01209">
    <property type="entry name" value="GARS_A"/>
    <property type="match status" value="1"/>
</dbReference>
<proteinExistence type="inferred from homology"/>
<dbReference type="SMART" id="SM01210">
    <property type="entry name" value="GARS_C"/>
    <property type="match status" value="1"/>
</dbReference>
<evidence type="ECO:0000256" key="9">
    <source>
        <dbReference type="ARBA" id="ARBA00038345"/>
    </source>
</evidence>
<dbReference type="PROSITE" id="PS50975">
    <property type="entry name" value="ATP_GRASP"/>
    <property type="match status" value="1"/>
</dbReference>
<dbReference type="STRING" id="1188229.GlitD10_2897"/>
<dbReference type="PANTHER" id="PTHR43472:SF1">
    <property type="entry name" value="PHOSPHORIBOSYLAMINE--GLYCINE LIGASE, CHLOROPLASTIC"/>
    <property type="match status" value="1"/>
</dbReference>
<keyword evidence="7 12" id="KW-0658">Purine biosynthesis</keyword>
<feature type="domain" description="ATP-grasp" evidence="14">
    <location>
        <begin position="106"/>
        <end position="312"/>
    </location>
</feature>
<dbReference type="SUPFAM" id="SSF51246">
    <property type="entry name" value="Rudiment single hybrid motif"/>
    <property type="match status" value="1"/>
</dbReference>
<keyword evidence="5 12" id="KW-0436">Ligase</keyword>
<reference evidence="15 16" key="1">
    <citation type="submission" date="2016-10" db="EMBL/GenBank/DDBJ databases">
        <title>Description of Gloeomargarita lithophora gen. nov., sp. nov., a thylakoid-bearing basal-branching cyanobacterium with intracellular carbonates, and proposal for Gloeomargaritales ord. nov.</title>
        <authorList>
            <person name="Moreira D."/>
            <person name="Tavera R."/>
            <person name="Benzerara K."/>
            <person name="Skouri-Panet F."/>
            <person name="Couradeau E."/>
            <person name="Gerard E."/>
            <person name="Loussert C."/>
            <person name="Novelo E."/>
            <person name="Zivanovic Y."/>
            <person name="Lopez-Garcia P."/>
        </authorList>
    </citation>
    <scope>NUCLEOTIDE SEQUENCE [LARGE SCALE GENOMIC DNA]</scope>
    <source>
        <strain evidence="15 16">D10</strain>
    </source>
</reference>
<evidence type="ECO:0000256" key="10">
    <source>
        <dbReference type="ARBA" id="ARBA00042242"/>
    </source>
</evidence>
<dbReference type="Pfam" id="PF01071">
    <property type="entry name" value="GARS_A"/>
    <property type="match status" value="1"/>
</dbReference>
<evidence type="ECO:0000256" key="11">
    <source>
        <dbReference type="ARBA" id="ARBA00042864"/>
    </source>
</evidence>
<dbReference type="GO" id="GO:0004637">
    <property type="term" value="F:phosphoribosylamine-glycine ligase activity"/>
    <property type="evidence" value="ECO:0007669"/>
    <property type="project" value="UniProtKB-UniRule"/>
</dbReference>
<evidence type="ECO:0000256" key="6">
    <source>
        <dbReference type="ARBA" id="ARBA00022741"/>
    </source>
</evidence>
<evidence type="ECO:0000256" key="3">
    <source>
        <dbReference type="ARBA" id="ARBA00005174"/>
    </source>
</evidence>
<dbReference type="Pfam" id="PF02844">
    <property type="entry name" value="GARS_N"/>
    <property type="match status" value="1"/>
</dbReference>
<dbReference type="InterPro" id="IPR011054">
    <property type="entry name" value="Rudment_hybrid_motif"/>
</dbReference>
<evidence type="ECO:0000256" key="2">
    <source>
        <dbReference type="ARBA" id="ARBA00001946"/>
    </source>
</evidence>
<dbReference type="GO" id="GO:0006189">
    <property type="term" value="P:'de novo' IMP biosynthetic process"/>
    <property type="evidence" value="ECO:0007669"/>
    <property type="project" value="UniProtKB-UniRule"/>
</dbReference>
<evidence type="ECO:0000256" key="5">
    <source>
        <dbReference type="ARBA" id="ARBA00022598"/>
    </source>
</evidence>
<comment type="similarity">
    <text evidence="9 12">Belongs to the GARS family.</text>
</comment>
<dbReference type="Gene3D" id="3.30.470.20">
    <property type="entry name" value="ATP-grasp fold, B domain"/>
    <property type="match status" value="1"/>
</dbReference>
<name>A0A1J0AH21_9CYAN</name>
<dbReference type="InterPro" id="IPR016185">
    <property type="entry name" value="PreATP-grasp_dom_sf"/>
</dbReference>
<dbReference type="InterPro" id="IPR020562">
    <property type="entry name" value="PRibGlycinamide_synth_N"/>
</dbReference>